<evidence type="ECO:0000256" key="6">
    <source>
        <dbReference type="ARBA" id="ARBA00011738"/>
    </source>
</evidence>
<evidence type="ECO:0000256" key="7">
    <source>
        <dbReference type="ARBA" id="ARBA00022430"/>
    </source>
</evidence>
<keyword evidence="8 16" id="KW-0963">Cytoplasm</keyword>
<dbReference type="PROSITE" id="PS00470">
    <property type="entry name" value="IDH_IMDH"/>
    <property type="match status" value="1"/>
</dbReference>
<keyword evidence="11 16" id="KW-0460">Magnesium</keyword>
<keyword evidence="16" id="KW-0464">Manganese</keyword>
<feature type="binding site" evidence="16">
    <location>
        <position position="106"/>
    </location>
    <ligand>
        <name>substrate</name>
    </ligand>
</feature>
<organism evidence="19 20">
    <name type="scientific">Sulfoacidibacillus ferrooxidans</name>
    <dbReference type="NCBI Taxonomy" id="2005001"/>
    <lineage>
        <taxon>Bacteria</taxon>
        <taxon>Bacillati</taxon>
        <taxon>Bacillota</taxon>
        <taxon>Bacilli</taxon>
        <taxon>Bacillales</taxon>
        <taxon>Alicyclobacillaceae</taxon>
        <taxon>Sulfoacidibacillus</taxon>
    </lineage>
</organism>
<evidence type="ECO:0000256" key="9">
    <source>
        <dbReference type="ARBA" id="ARBA00022605"/>
    </source>
</evidence>
<dbReference type="Gene3D" id="3.40.718.10">
    <property type="entry name" value="Isopropylmalate Dehydrogenase"/>
    <property type="match status" value="1"/>
</dbReference>
<gene>
    <name evidence="16 19" type="primary">leuB</name>
    <name evidence="19" type="ORF">MM817_01092</name>
</gene>
<evidence type="ECO:0000256" key="4">
    <source>
        <dbReference type="ARBA" id="ARBA00004762"/>
    </source>
</evidence>
<dbReference type="PANTHER" id="PTHR42979">
    <property type="entry name" value="3-ISOPROPYLMALATE DEHYDROGENASE"/>
    <property type="match status" value="1"/>
</dbReference>
<evidence type="ECO:0000256" key="15">
    <source>
        <dbReference type="ARBA" id="ARBA00023577"/>
    </source>
</evidence>
<evidence type="ECO:0000256" key="1">
    <source>
        <dbReference type="ARBA" id="ARBA00000624"/>
    </source>
</evidence>
<dbReference type="FunFam" id="3.40.718.10:FF:000028">
    <property type="entry name" value="3-isopropylmalate dehydrogenase"/>
    <property type="match status" value="1"/>
</dbReference>
<keyword evidence="12 16" id="KW-0560">Oxidoreductase</keyword>
<dbReference type="AlphaFoldDB" id="A0A9X1V7R4"/>
<evidence type="ECO:0000256" key="14">
    <source>
        <dbReference type="ARBA" id="ARBA00023304"/>
    </source>
</evidence>
<feature type="binding site" evidence="16">
    <location>
        <position position="96"/>
    </location>
    <ligand>
        <name>substrate</name>
    </ligand>
</feature>
<dbReference type="GO" id="GO:0009098">
    <property type="term" value="P:L-leucine biosynthetic process"/>
    <property type="evidence" value="ECO:0007669"/>
    <property type="project" value="UniProtKB-UniRule"/>
</dbReference>
<evidence type="ECO:0000256" key="10">
    <source>
        <dbReference type="ARBA" id="ARBA00022723"/>
    </source>
</evidence>
<evidence type="ECO:0000256" key="16">
    <source>
        <dbReference type="HAMAP-Rule" id="MF_01033"/>
    </source>
</evidence>
<dbReference type="InterPro" id="IPR024084">
    <property type="entry name" value="IsoPropMal-DH-like_dom"/>
</dbReference>
<comment type="cofactor">
    <cofactor evidence="16 17">
        <name>Mg(2+)</name>
        <dbReference type="ChEBI" id="CHEBI:18420"/>
    </cofactor>
    <cofactor evidence="16 17">
        <name>Mn(2+)</name>
        <dbReference type="ChEBI" id="CHEBI:29035"/>
    </cofactor>
    <text evidence="16 17">Binds 1 Mg(2+) or Mn(2+) ion per subunit.</text>
</comment>
<proteinExistence type="inferred from homology"/>
<comment type="caution">
    <text evidence="19">The sequence shown here is derived from an EMBL/GenBank/DDBJ whole genome shotgun (WGS) entry which is preliminary data.</text>
</comment>
<dbReference type="Proteomes" id="UP001139263">
    <property type="component" value="Unassembled WGS sequence"/>
</dbReference>
<evidence type="ECO:0000256" key="2">
    <source>
        <dbReference type="ARBA" id="ARBA00001936"/>
    </source>
</evidence>
<comment type="cofactor">
    <cofactor evidence="2">
        <name>Mn(2+)</name>
        <dbReference type="ChEBI" id="CHEBI:29035"/>
    </cofactor>
</comment>
<feature type="binding site" evidence="16">
    <location>
        <position position="223"/>
    </location>
    <ligand>
        <name>substrate</name>
    </ligand>
</feature>
<keyword evidence="14 16" id="KW-0100">Branched-chain amino acid biosynthesis</keyword>
<protein>
    <recommendedName>
        <fullName evidence="16">3-isopropylmalate dehydrogenase</fullName>
        <ecNumber evidence="16">1.1.1.85</ecNumber>
    </recommendedName>
    <alternativeName>
        <fullName evidence="16">3-IPM-DH</fullName>
    </alternativeName>
    <alternativeName>
        <fullName evidence="16">Beta-IPM dehydrogenase</fullName>
        <shortName evidence="16">IMDH</shortName>
    </alternativeName>
</protein>
<evidence type="ECO:0000256" key="8">
    <source>
        <dbReference type="ARBA" id="ARBA00022490"/>
    </source>
</evidence>
<dbReference type="PANTHER" id="PTHR42979:SF1">
    <property type="entry name" value="3-ISOPROPYLMALATE DEHYDROGENASE"/>
    <property type="match status" value="1"/>
</dbReference>
<evidence type="ECO:0000313" key="20">
    <source>
        <dbReference type="Proteomes" id="UP001139263"/>
    </source>
</evidence>
<dbReference type="GO" id="GO:0005829">
    <property type="term" value="C:cytosol"/>
    <property type="evidence" value="ECO:0007669"/>
    <property type="project" value="TreeGrafter"/>
</dbReference>
<evidence type="ECO:0000256" key="12">
    <source>
        <dbReference type="ARBA" id="ARBA00023002"/>
    </source>
</evidence>
<keyword evidence="10 16" id="KW-0479">Metal-binding</keyword>
<dbReference type="GO" id="GO:0003862">
    <property type="term" value="F:3-isopropylmalate dehydrogenase activity"/>
    <property type="evidence" value="ECO:0007669"/>
    <property type="project" value="UniProtKB-UniRule"/>
</dbReference>
<comment type="function">
    <text evidence="15 16 17">Catalyzes the oxidation of 3-carboxy-2-hydroxy-4-methylpentanoate (3-isopropylmalate) to 3-carboxy-4-methyl-2-oxopentanoate. The product decarboxylates to 4-methyl-2 oxopentanoate.</text>
</comment>
<feature type="binding site" evidence="16">
    <location>
        <begin position="76"/>
        <end position="89"/>
    </location>
    <ligand>
        <name>NAD(+)</name>
        <dbReference type="ChEBI" id="CHEBI:57540"/>
    </ligand>
</feature>
<dbReference type="SMART" id="SM01329">
    <property type="entry name" value="Iso_dh"/>
    <property type="match status" value="1"/>
</dbReference>
<keyword evidence="9 16" id="KW-0028">Amino-acid biosynthesis</keyword>
<feature type="binding site" evidence="16">
    <location>
        <position position="223"/>
    </location>
    <ligand>
        <name>Mg(2+)</name>
        <dbReference type="ChEBI" id="CHEBI:18420"/>
    </ligand>
</feature>
<dbReference type="SUPFAM" id="SSF53659">
    <property type="entry name" value="Isocitrate/Isopropylmalate dehydrogenase-like"/>
    <property type="match status" value="1"/>
</dbReference>
<comment type="subunit">
    <text evidence="6 16 17">Homodimer.</text>
</comment>
<dbReference type="RefSeq" id="WP_241712427.1">
    <property type="nucleotide sequence ID" value="NZ_JALBUF010000002.1"/>
</dbReference>
<accession>A0A9X1V7R4</accession>
<dbReference type="HAMAP" id="MF_01033">
    <property type="entry name" value="LeuB_type1"/>
    <property type="match status" value="1"/>
</dbReference>
<name>A0A9X1V7R4_9BACL</name>
<feature type="domain" description="Isopropylmalate dehydrogenase-like" evidence="18">
    <location>
        <begin position="4"/>
        <end position="351"/>
    </location>
</feature>
<evidence type="ECO:0000256" key="17">
    <source>
        <dbReference type="RuleBase" id="RU004445"/>
    </source>
</evidence>
<dbReference type="InterPro" id="IPR004429">
    <property type="entry name" value="Isopropylmalate_DH"/>
</dbReference>
<reference evidence="19" key="1">
    <citation type="submission" date="2022-03" db="EMBL/GenBank/DDBJ databases">
        <title>Draft Genome Sequence of Firmicute Strain S0AB, a Heterotrophic Iron/Sulfur-Oxidizing Extreme Acidophile.</title>
        <authorList>
            <person name="Vergara E."/>
            <person name="Pakostova E."/>
            <person name="Johnson D.B."/>
            <person name="Holmes D.S."/>
        </authorList>
    </citation>
    <scope>NUCLEOTIDE SEQUENCE</scope>
    <source>
        <strain evidence="19">S0AB</strain>
    </source>
</reference>
<evidence type="ECO:0000256" key="11">
    <source>
        <dbReference type="ARBA" id="ARBA00022842"/>
    </source>
</evidence>
<dbReference type="GO" id="GO:0051287">
    <property type="term" value="F:NAD binding"/>
    <property type="evidence" value="ECO:0007669"/>
    <property type="project" value="InterPro"/>
</dbReference>
<evidence type="ECO:0000256" key="3">
    <source>
        <dbReference type="ARBA" id="ARBA00004496"/>
    </source>
</evidence>
<dbReference type="EMBL" id="JALBUF010000002">
    <property type="protein sequence ID" value="MCI0182823.1"/>
    <property type="molecule type" value="Genomic_DNA"/>
</dbReference>
<keyword evidence="7 16" id="KW-0432">Leucine biosynthesis</keyword>
<evidence type="ECO:0000259" key="18">
    <source>
        <dbReference type="SMART" id="SM01329"/>
    </source>
</evidence>
<evidence type="ECO:0000313" key="19">
    <source>
        <dbReference type="EMBL" id="MCI0182823.1"/>
    </source>
</evidence>
<dbReference type="Pfam" id="PF00180">
    <property type="entry name" value="Iso_dh"/>
    <property type="match status" value="1"/>
</dbReference>
<dbReference type="EC" id="1.1.1.85" evidence="16"/>
<feature type="site" description="Important for catalysis" evidence="16">
    <location>
        <position position="191"/>
    </location>
</feature>
<dbReference type="GO" id="GO:0000287">
    <property type="term" value="F:magnesium ion binding"/>
    <property type="evidence" value="ECO:0007669"/>
    <property type="project" value="InterPro"/>
</dbReference>
<evidence type="ECO:0000256" key="5">
    <source>
        <dbReference type="ARBA" id="ARBA00008319"/>
    </source>
</evidence>
<feature type="binding site" evidence="16">
    <location>
        <position position="251"/>
    </location>
    <ligand>
        <name>Mg(2+)</name>
        <dbReference type="ChEBI" id="CHEBI:18420"/>
    </ligand>
</feature>
<sequence length="355" mass="38317">MAYHIVVLPGDGIGPDVTRAAVQVLEHALKGQSVEIVMSEHLIGGKALDTYGVPLPDVTLEALHKADAVLLGAVGGPKWDVGPGHLRPEAGLLALRKTLGVYANMRPVKAFSELLDASPLRREIAQRVDLLIVRELTGGAYFGKRERGSDAHGMQFAYDTMFYSENEIRRVLITAFDAARLRRKKLTSVDKANVLDSSRLWREIVQDVSSHYPDVEVEHQLVDSCAMNLVTHPQSFDVLVTENLFGDILSDEAAVLTGSIGMLPSASLGQGIGLYEPIHGSAPDIAGKGIANPLGAILSVALLLRYSLHVDDAATRVEQAVAKAIAHGARTKDLARGQDDVVTTDQMTERVLAHY</sequence>
<evidence type="ECO:0000256" key="13">
    <source>
        <dbReference type="ARBA" id="ARBA00023027"/>
    </source>
</evidence>
<feature type="site" description="Important for catalysis" evidence="16">
    <location>
        <position position="141"/>
    </location>
</feature>
<feature type="binding site" evidence="16">
    <location>
        <begin position="280"/>
        <end position="292"/>
    </location>
    <ligand>
        <name>NAD(+)</name>
        <dbReference type="ChEBI" id="CHEBI:57540"/>
    </ligand>
</feature>
<dbReference type="NCBIfam" id="TIGR00169">
    <property type="entry name" value="leuB"/>
    <property type="match status" value="1"/>
</dbReference>
<comment type="subcellular location">
    <subcellularLocation>
        <location evidence="3 16">Cytoplasm</location>
    </subcellularLocation>
</comment>
<feature type="binding site" evidence="16">
    <location>
        <position position="134"/>
    </location>
    <ligand>
        <name>substrate</name>
    </ligand>
</feature>
<dbReference type="InterPro" id="IPR019818">
    <property type="entry name" value="IsoCit/isopropylmalate_DH_CS"/>
</dbReference>
<keyword evidence="13 16" id="KW-0520">NAD</keyword>
<feature type="binding site" evidence="16">
    <location>
        <position position="247"/>
    </location>
    <ligand>
        <name>Mg(2+)</name>
        <dbReference type="ChEBI" id="CHEBI:18420"/>
    </ligand>
</feature>
<comment type="pathway">
    <text evidence="4 16 17">Amino-acid biosynthesis; L-leucine biosynthesis; L-leucine from 3-methyl-2-oxobutanoate: step 3/4.</text>
</comment>
<comment type="similarity">
    <text evidence="5 16">Belongs to the isocitrate and isopropylmalate dehydrogenases family. LeuB type 1 subfamily.</text>
</comment>
<keyword evidence="20" id="KW-1185">Reference proteome</keyword>
<comment type="catalytic activity">
    <reaction evidence="1 16 17">
        <text>(2R,3S)-3-isopropylmalate + NAD(+) = 4-methyl-2-oxopentanoate + CO2 + NADH</text>
        <dbReference type="Rhea" id="RHEA:32271"/>
        <dbReference type="ChEBI" id="CHEBI:16526"/>
        <dbReference type="ChEBI" id="CHEBI:17865"/>
        <dbReference type="ChEBI" id="CHEBI:35121"/>
        <dbReference type="ChEBI" id="CHEBI:57540"/>
        <dbReference type="ChEBI" id="CHEBI:57945"/>
        <dbReference type="EC" id="1.1.1.85"/>
    </reaction>
</comment>